<name>A0A9P6NBV9_9BASI</name>
<evidence type="ECO:0000313" key="2">
    <source>
        <dbReference type="EMBL" id="KAG0141422.1"/>
    </source>
</evidence>
<dbReference type="Proteomes" id="UP000886653">
    <property type="component" value="Unassembled WGS sequence"/>
</dbReference>
<keyword evidence="1" id="KW-0472">Membrane</keyword>
<evidence type="ECO:0000256" key="1">
    <source>
        <dbReference type="SAM" id="Phobius"/>
    </source>
</evidence>
<dbReference type="EMBL" id="MU167387">
    <property type="protein sequence ID" value="KAG0141422.1"/>
    <property type="molecule type" value="Genomic_DNA"/>
</dbReference>
<keyword evidence="1" id="KW-0812">Transmembrane</keyword>
<reference evidence="2" key="1">
    <citation type="submission" date="2013-11" db="EMBL/GenBank/DDBJ databases">
        <title>Genome sequence of the fusiform rust pathogen reveals effectors for host alternation and coevolution with pine.</title>
        <authorList>
            <consortium name="DOE Joint Genome Institute"/>
            <person name="Smith K."/>
            <person name="Pendleton A."/>
            <person name="Kubisiak T."/>
            <person name="Anderson C."/>
            <person name="Salamov A."/>
            <person name="Aerts A."/>
            <person name="Riley R."/>
            <person name="Clum A."/>
            <person name="Lindquist E."/>
            <person name="Ence D."/>
            <person name="Campbell M."/>
            <person name="Kronenberg Z."/>
            <person name="Feau N."/>
            <person name="Dhillon B."/>
            <person name="Hamelin R."/>
            <person name="Burleigh J."/>
            <person name="Smith J."/>
            <person name="Yandell M."/>
            <person name="Nelson C."/>
            <person name="Grigoriev I."/>
            <person name="Davis J."/>
        </authorList>
    </citation>
    <scope>NUCLEOTIDE SEQUENCE</scope>
    <source>
        <strain evidence="2">G11</strain>
    </source>
</reference>
<dbReference type="AlphaFoldDB" id="A0A9P6NBV9"/>
<accession>A0A9P6NBV9</accession>
<gene>
    <name evidence="2" type="ORF">CROQUDRAFT_12737</name>
</gene>
<evidence type="ECO:0000313" key="3">
    <source>
        <dbReference type="Proteomes" id="UP000886653"/>
    </source>
</evidence>
<protein>
    <submittedName>
        <fullName evidence="2">Uncharacterized protein</fullName>
    </submittedName>
</protein>
<keyword evidence="1" id="KW-1133">Transmembrane helix</keyword>
<organism evidence="2 3">
    <name type="scientific">Cronartium quercuum f. sp. fusiforme G11</name>
    <dbReference type="NCBI Taxonomy" id="708437"/>
    <lineage>
        <taxon>Eukaryota</taxon>
        <taxon>Fungi</taxon>
        <taxon>Dikarya</taxon>
        <taxon>Basidiomycota</taxon>
        <taxon>Pucciniomycotina</taxon>
        <taxon>Pucciniomycetes</taxon>
        <taxon>Pucciniales</taxon>
        <taxon>Coleosporiaceae</taxon>
        <taxon>Cronartium</taxon>
    </lineage>
</organism>
<feature type="non-terminal residue" evidence="2">
    <location>
        <position position="109"/>
    </location>
</feature>
<keyword evidence="3" id="KW-1185">Reference proteome</keyword>
<comment type="caution">
    <text evidence="2">The sequence shown here is derived from an EMBL/GenBank/DDBJ whole genome shotgun (WGS) entry which is preliminary data.</text>
</comment>
<sequence>VSPLAPNNCISFVRAGCRRYAMVKQIYLYEGPLGEPEWGVLVSPVHDCFGKDLESPLKTFQWMLYLLCTVVNVFQGNMFFLRPEDITSIAAYRLFPKHMFGLVDGGIIL</sequence>
<feature type="transmembrane region" description="Helical" evidence="1">
    <location>
        <begin position="62"/>
        <end position="81"/>
    </location>
</feature>
<proteinExistence type="predicted"/>
<feature type="non-terminal residue" evidence="2">
    <location>
        <position position="1"/>
    </location>
</feature>